<name>A0ABQ3Z3F8_9ACTN</name>
<dbReference type="Proteomes" id="UP000637628">
    <property type="component" value="Unassembled WGS sequence"/>
</dbReference>
<evidence type="ECO:0000313" key="3">
    <source>
        <dbReference type="Proteomes" id="UP000637628"/>
    </source>
</evidence>
<reference evidence="2 3" key="1">
    <citation type="submission" date="2021-01" db="EMBL/GenBank/DDBJ databases">
        <title>Whole genome shotgun sequence of Actinoplanes durhamensis NBRC 14914.</title>
        <authorList>
            <person name="Komaki H."/>
            <person name="Tamura T."/>
        </authorList>
    </citation>
    <scope>NUCLEOTIDE SEQUENCE [LARGE SCALE GENOMIC DNA]</scope>
    <source>
        <strain evidence="2 3">NBRC 14914</strain>
    </source>
</reference>
<evidence type="ECO:0000256" key="1">
    <source>
        <dbReference type="SAM" id="MobiDB-lite"/>
    </source>
</evidence>
<feature type="region of interest" description="Disordered" evidence="1">
    <location>
        <begin position="55"/>
        <end position="137"/>
    </location>
</feature>
<dbReference type="EMBL" id="BOML01000043">
    <property type="protein sequence ID" value="GIE04352.1"/>
    <property type="molecule type" value="Genomic_DNA"/>
</dbReference>
<organism evidence="2 3">
    <name type="scientific">Paractinoplanes durhamensis</name>
    <dbReference type="NCBI Taxonomy" id="113563"/>
    <lineage>
        <taxon>Bacteria</taxon>
        <taxon>Bacillati</taxon>
        <taxon>Actinomycetota</taxon>
        <taxon>Actinomycetes</taxon>
        <taxon>Micromonosporales</taxon>
        <taxon>Micromonosporaceae</taxon>
        <taxon>Paractinoplanes</taxon>
    </lineage>
</organism>
<comment type="caution">
    <text evidence="2">The sequence shown here is derived from an EMBL/GenBank/DDBJ whole genome shotgun (WGS) entry which is preliminary data.</text>
</comment>
<dbReference type="InterPro" id="IPR008979">
    <property type="entry name" value="Galactose-bd-like_sf"/>
</dbReference>
<accession>A0ABQ3Z3F8</accession>
<evidence type="ECO:0000313" key="2">
    <source>
        <dbReference type="EMBL" id="GIE04352.1"/>
    </source>
</evidence>
<proteinExistence type="predicted"/>
<dbReference type="Gene3D" id="2.60.120.260">
    <property type="entry name" value="Galactose-binding domain-like"/>
    <property type="match status" value="1"/>
</dbReference>
<feature type="compositionally biased region" description="Low complexity" evidence="1">
    <location>
        <begin position="86"/>
        <end position="95"/>
    </location>
</feature>
<feature type="compositionally biased region" description="Polar residues" evidence="1">
    <location>
        <begin position="102"/>
        <end position="118"/>
    </location>
</feature>
<gene>
    <name evidence="2" type="ORF">Adu01nite_57020</name>
</gene>
<keyword evidence="3" id="KW-1185">Reference proteome</keyword>
<protein>
    <recommendedName>
        <fullName evidence="4">Discoidin domain-containing protein</fullName>
    </recommendedName>
</protein>
<sequence length="216" mass="22429">MLNASSRGSRWTLAIAAAGSAVLLTATVLFLRHEMGADPVTPAVSLPGPWEPPSAVPATIAPAPSKRVSTAQTSATPTTKTPPAPTTTRPTQAATLGPNLSIGAQSDGTSKAEGTSFGNVRDGDRTTFWSPEGETGEISIKRDTPFTVARVIIREAAGGGTIQSWRLRDHDTGTVLATGTTARNITFAPATIRKIDFDILAATGTPRVAEFETYGS</sequence>
<evidence type="ECO:0008006" key="4">
    <source>
        <dbReference type="Google" id="ProtNLM"/>
    </source>
</evidence>
<dbReference type="SUPFAM" id="SSF49785">
    <property type="entry name" value="Galactose-binding domain-like"/>
    <property type="match status" value="1"/>
</dbReference>
<dbReference type="RefSeq" id="WP_203730994.1">
    <property type="nucleotide sequence ID" value="NZ_BAAATX010000016.1"/>
</dbReference>
<feature type="compositionally biased region" description="Low complexity" evidence="1">
    <location>
        <begin position="70"/>
        <end position="79"/>
    </location>
</feature>